<accession>A0A239DZK6</accession>
<name>A0A239DZK6_9ACTN</name>
<dbReference type="EMBL" id="FZNR01000014">
    <property type="protein sequence ID" value="SNS37561.1"/>
    <property type="molecule type" value="Genomic_DNA"/>
</dbReference>
<feature type="compositionally biased region" description="Low complexity" evidence="1">
    <location>
        <begin position="182"/>
        <end position="202"/>
    </location>
</feature>
<keyword evidence="3" id="KW-1185">Reference proteome</keyword>
<organism evidence="2 3">
    <name type="scientific">Actinoplanes regularis</name>
    <dbReference type="NCBI Taxonomy" id="52697"/>
    <lineage>
        <taxon>Bacteria</taxon>
        <taxon>Bacillati</taxon>
        <taxon>Actinomycetota</taxon>
        <taxon>Actinomycetes</taxon>
        <taxon>Micromonosporales</taxon>
        <taxon>Micromonosporaceae</taxon>
        <taxon>Actinoplanes</taxon>
    </lineage>
</organism>
<proteinExistence type="predicted"/>
<feature type="region of interest" description="Disordered" evidence="1">
    <location>
        <begin position="121"/>
        <end position="217"/>
    </location>
</feature>
<evidence type="ECO:0000313" key="2">
    <source>
        <dbReference type="EMBL" id="SNS37561.1"/>
    </source>
</evidence>
<gene>
    <name evidence="2" type="ORF">SAMN06264365_114170</name>
</gene>
<feature type="region of interest" description="Disordered" evidence="1">
    <location>
        <begin position="237"/>
        <end position="259"/>
    </location>
</feature>
<evidence type="ECO:0000256" key="1">
    <source>
        <dbReference type="SAM" id="MobiDB-lite"/>
    </source>
</evidence>
<sequence length="416" mass="42401">MDRPTLTPEEQDLVAEAERQAVAGLVFDAEAGLADLRRRARQISPARSPRSHTTTACRQAVPKPRRAERAVSGDRLKPAVLAFAGVVAAGLLGTGMATTPAREPGSLDPVGPYPAVSAHRLAEPGIRPGGPAPHGVPGGSRTAVREPDGRMATGRLPQGSTAGAAGPSPTEPDGTGVDGAEPGRPGTTGTPPDPVPDATGDPRAGLTPADTADDGRATGVASSDWLFMGAAPYAGPPQPSLIRSTEPVPAPTATPGAAPTVVPGAAPAIATRALPPGTVDSPFRELYPATVVVVPLATSRSRPIDLRKPHAAVAEGGGDMRVFESRYTGGLYLHAFRNVRTAAVADEAATSGDCARAIRERPSGSTLELRENRTYCLMRSGADPSGPALVRINVESTVGTTPKGVTLTMAAWGTGS</sequence>
<evidence type="ECO:0000313" key="3">
    <source>
        <dbReference type="Proteomes" id="UP000198415"/>
    </source>
</evidence>
<dbReference type="Proteomes" id="UP000198415">
    <property type="component" value="Unassembled WGS sequence"/>
</dbReference>
<protein>
    <submittedName>
        <fullName evidence="2">Uncharacterized protein</fullName>
    </submittedName>
</protein>
<dbReference type="RefSeq" id="WP_143232671.1">
    <property type="nucleotide sequence ID" value="NZ_BOMU01000069.1"/>
</dbReference>
<reference evidence="2 3" key="1">
    <citation type="submission" date="2017-06" db="EMBL/GenBank/DDBJ databases">
        <authorList>
            <person name="Kim H.J."/>
            <person name="Triplett B.A."/>
        </authorList>
    </citation>
    <scope>NUCLEOTIDE SEQUENCE [LARGE SCALE GENOMIC DNA]</scope>
    <source>
        <strain evidence="2 3">DSM 43151</strain>
    </source>
</reference>
<dbReference type="OrthoDB" id="9899596at2"/>
<dbReference type="AlphaFoldDB" id="A0A239DZK6"/>